<keyword evidence="7" id="KW-1133">Transmembrane helix</keyword>
<evidence type="ECO:0000313" key="10">
    <source>
        <dbReference type="Proteomes" id="UP000186868"/>
    </source>
</evidence>
<evidence type="ECO:0000256" key="5">
    <source>
        <dbReference type="RuleBase" id="RU000356"/>
    </source>
</evidence>
<proteinExistence type="inferred from homology"/>
<dbReference type="GO" id="GO:0071949">
    <property type="term" value="F:FAD binding"/>
    <property type="evidence" value="ECO:0007669"/>
    <property type="project" value="TreeGrafter"/>
</dbReference>
<dbReference type="GO" id="GO:0020037">
    <property type="term" value="F:heme binding"/>
    <property type="evidence" value="ECO:0007669"/>
    <property type="project" value="InterPro"/>
</dbReference>
<dbReference type="GO" id="GO:0071500">
    <property type="term" value="P:cellular response to nitrosative stress"/>
    <property type="evidence" value="ECO:0007669"/>
    <property type="project" value="TreeGrafter"/>
</dbReference>
<keyword evidence="5" id="KW-0813">Transport</keyword>
<feature type="transmembrane region" description="Helical" evidence="7">
    <location>
        <begin position="172"/>
        <end position="193"/>
    </location>
</feature>
<dbReference type="Pfam" id="PF00042">
    <property type="entry name" value="Globin"/>
    <property type="match status" value="1"/>
</dbReference>
<feature type="domain" description="Globin" evidence="8">
    <location>
        <begin position="1"/>
        <end position="134"/>
    </location>
</feature>
<dbReference type="PROSITE" id="PS01033">
    <property type="entry name" value="GLOBIN"/>
    <property type="match status" value="1"/>
</dbReference>
<reference evidence="9 10" key="1">
    <citation type="submission" date="2016-11" db="EMBL/GenBank/DDBJ databases">
        <title>Draft Genome Sequences of Nine Cyanobacterial Strains from Diverse Habitats.</title>
        <authorList>
            <person name="Zhu T."/>
            <person name="Hou S."/>
            <person name="Lu X."/>
            <person name="Hess W.R."/>
        </authorList>
    </citation>
    <scope>NUCLEOTIDE SEQUENCE [LARGE SCALE GENOMIC DNA]</scope>
    <source>
        <strain evidence="9 10">NIES-593</strain>
    </source>
</reference>
<evidence type="ECO:0000256" key="1">
    <source>
        <dbReference type="ARBA" id="ARBA00022617"/>
    </source>
</evidence>
<evidence type="ECO:0000256" key="3">
    <source>
        <dbReference type="ARBA" id="ARBA00022723"/>
    </source>
</evidence>
<dbReference type="GO" id="GO:0019825">
    <property type="term" value="F:oxygen binding"/>
    <property type="evidence" value="ECO:0007669"/>
    <property type="project" value="InterPro"/>
</dbReference>
<keyword evidence="4" id="KW-0408">Iron</keyword>
<evidence type="ECO:0000256" key="6">
    <source>
        <dbReference type="SAM" id="MobiDB-lite"/>
    </source>
</evidence>
<keyword evidence="7" id="KW-0812">Transmembrane</keyword>
<organism evidence="9 10">
    <name type="scientific">Hydrococcus rivularis NIES-593</name>
    <dbReference type="NCBI Taxonomy" id="1921803"/>
    <lineage>
        <taxon>Bacteria</taxon>
        <taxon>Bacillati</taxon>
        <taxon>Cyanobacteriota</taxon>
        <taxon>Cyanophyceae</taxon>
        <taxon>Pleurocapsales</taxon>
        <taxon>Hydrococcaceae</taxon>
        <taxon>Hydrococcus</taxon>
    </lineage>
</organism>
<dbReference type="EMBL" id="MRCB01000001">
    <property type="protein sequence ID" value="OKH26707.1"/>
    <property type="molecule type" value="Genomic_DNA"/>
</dbReference>
<dbReference type="SUPFAM" id="SSF46458">
    <property type="entry name" value="Globin-like"/>
    <property type="match status" value="1"/>
</dbReference>
<evidence type="ECO:0000256" key="7">
    <source>
        <dbReference type="SAM" id="Phobius"/>
    </source>
</evidence>
<protein>
    <recommendedName>
        <fullName evidence="8">Globin domain-containing protein</fullName>
    </recommendedName>
</protein>
<dbReference type="Gene3D" id="1.10.490.10">
    <property type="entry name" value="Globins"/>
    <property type="match status" value="1"/>
</dbReference>
<feature type="region of interest" description="Disordered" evidence="6">
    <location>
        <begin position="138"/>
        <end position="165"/>
    </location>
</feature>
<comment type="caution">
    <text evidence="9">The sequence shown here is derived from an EMBL/GenBank/DDBJ whole genome shotgun (WGS) entry which is preliminary data.</text>
</comment>
<keyword evidence="1 5" id="KW-0349">Heme</keyword>
<keyword evidence="3" id="KW-0479">Metal-binding</keyword>
<evidence type="ECO:0000256" key="4">
    <source>
        <dbReference type="ARBA" id="ARBA00023004"/>
    </source>
</evidence>
<comment type="similarity">
    <text evidence="5">Belongs to the globin family.</text>
</comment>
<gene>
    <name evidence="9" type="ORF">NIES593_01265</name>
</gene>
<evidence type="ECO:0000313" key="9">
    <source>
        <dbReference type="EMBL" id="OKH26707.1"/>
    </source>
</evidence>
<dbReference type="Proteomes" id="UP000186868">
    <property type="component" value="Unassembled WGS sequence"/>
</dbReference>
<dbReference type="RefSeq" id="WP_073597842.1">
    <property type="nucleotide sequence ID" value="NZ_MRCB01000001.1"/>
</dbReference>
<dbReference type="GO" id="GO:0046210">
    <property type="term" value="P:nitric oxide catabolic process"/>
    <property type="evidence" value="ECO:0007669"/>
    <property type="project" value="TreeGrafter"/>
</dbReference>
<dbReference type="GO" id="GO:0005344">
    <property type="term" value="F:oxygen carrier activity"/>
    <property type="evidence" value="ECO:0007669"/>
    <property type="project" value="UniProtKB-KW"/>
</dbReference>
<dbReference type="CDD" id="cd12131">
    <property type="entry name" value="HGbI-like"/>
    <property type="match status" value="1"/>
</dbReference>
<keyword evidence="10" id="KW-1185">Reference proteome</keyword>
<dbReference type="GO" id="GO:0008941">
    <property type="term" value="F:nitric oxide dioxygenase NAD(P)H activity"/>
    <property type="evidence" value="ECO:0007669"/>
    <property type="project" value="TreeGrafter"/>
</dbReference>
<evidence type="ECO:0000259" key="8">
    <source>
        <dbReference type="PROSITE" id="PS01033"/>
    </source>
</evidence>
<dbReference type="InterPro" id="IPR000971">
    <property type="entry name" value="Globin"/>
</dbReference>
<feature type="compositionally biased region" description="Polar residues" evidence="6">
    <location>
        <begin position="139"/>
        <end position="150"/>
    </location>
</feature>
<keyword evidence="7" id="KW-0472">Membrane</keyword>
<feature type="compositionally biased region" description="Low complexity" evidence="6">
    <location>
        <begin position="151"/>
        <end position="162"/>
    </location>
</feature>
<accession>A0A1U7HT05</accession>
<dbReference type="PANTHER" id="PTHR43396:SF3">
    <property type="entry name" value="FLAVOHEMOPROTEIN"/>
    <property type="match status" value="1"/>
</dbReference>
<dbReference type="STRING" id="1921803.NIES593_01265"/>
<keyword evidence="2 5" id="KW-0561">Oxygen transport</keyword>
<name>A0A1U7HT05_9CYAN</name>
<dbReference type="PANTHER" id="PTHR43396">
    <property type="entry name" value="FLAVOHEMOPROTEIN"/>
    <property type="match status" value="1"/>
</dbReference>
<sequence length="221" mass="24591">MPLNTDVLEKSFNLVEPHANEFAASFYETLFTDCPEAKPLFANTDMEKQQQKLIMSLVYVVTNLRYPQELTKVLREMGEKHATYGAKAEHYPIVGAALLKTLEAYLGADWTPEVKQAWTDAYEEISYLMLEGAKRHETTLASEESLQQPNEQSLESESVQSEPKSSGTNRTVVAIIATCAIGLLGLGILLMSWGNASQNNNNNQSLERMNVPVNISFTAAR</sequence>
<evidence type="ECO:0000256" key="2">
    <source>
        <dbReference type="ARBA" id="ARBA00022621"/>
    </source>
</evidence>
<dbReference type="AlphaFoldDB" id="A0A1U7HT05"/>
<dbReference type="InterPro" id="IPR012292">
    <property type="entry name" value="Globin/Proto"/>
</dbReference>
<dbReference type="InterPro" id="IPR009050">
    <property type="entry name" value="Globin-like_sf"/>
</dbReference>
<dbReference type="OrthoDB" id="510157at2"/>
<dbReference type="GO" id="GO:0046872">
    <property type="term" value="F:metal ion binding"/>
    <property type="evidence" value="ECO:0007669"/>
    <property type="project" value="UniProtKB-KW"/>
</dbReference>